<dbReference type="STRING" id="2020962.A0A2N1J8I5"/>
<feature type="coiled-coil region" evidence="3">
    <location>
        <begin position="826"/>
        <end position="853"/>
    </location>
</feature>
<dbReference type="EMBL" id="KZ454993">
    <property type="protein sequence ID" value="PKI82854.1"/>
    <property type="molecule type" value="Genomic_DNA"/>
</dbReference>
<dbReference type="GO" id="GO:0005737">
    <property type="term" value="C:cytoplasm"/>
    <property type="evidence" value="ECO:0007669"/>
    <property type="project" value="TreeGrafter"/>
</dbReference>
<evidence type="ECO:0000256" key="3">
    <source>
        <dbReference type="SAM" id="Coils"/>
    </source>
</evidence>
<evidence type="ECO:0000313" key="7">
    <source>
        <dbReference type="Proteomes" id="UP000232875"/>
    </source>
</evidence>
<dbReference type="OrthoDB" id="1724197at2759"/>
<gene>
    <name evidence="6" type="ORF">MVES_003131</name>
</gene>
<feature type="coiled-coil region" evidence="3">
    <location>
        <begin position="975"/>
        <end position="1006"/>
    </location>
</feature>
<dbReference type="InterPro" id="IPR051176">
    <property type="entry name" value="Cent_Immune-Sig_Mod"/>
</dbReference>
<evidence type="ECO:0000256" key="4">
    <source>
        <dbReference type="SAM" id="Phobius"/>
    </source>
</evidence>
<dbReference type="InterPro" id="IPR000253">
    <property type="entry name" value="FHA_dom"/>
</dbReference>
<keyword evidence="4" id="KW-0812">Transmembrane</keyword>
<dbReference type="InterPro" id="IPR000184">
    <property type="entry name" value="Bac_surfAg_D15"/>
</dbReference>
<keyword evidence="7" id="KW-1185">Reference proteome</keyword>
<dbReference type="AlphaFoldDB" id="A0A2N1J8I5"/>
<dbReference type="SMART" id="SM00240">
    <property type="entry name" value="FHA"/>
    <property type="match status" value="1"/>
</dbReference>
<keyword evidence="3" id="KW-0175">Coiled coil</keyword>
<dbReference type="Pfam" id="PF01103">
    <property type="entry name" value="Omp85"/>
    <property type="match status" value="1"/>
</dbReference>
<accession>A0A2N1J8I5</accession>
<evidence type="ECO:0000259" key="5">
    <source>
        <dbReference type="PROSITE" id="PS50006"/>
    </source>
</evidence>
<feature type="domain" description="FHA" evidence="5">
    <location>
        <begin position="574"/>
        <end position="630"/>
    </location>
</feature>
<dbReference type="InterPro" id="IPR008984">
    <property type="entry name" value="SMAD_FHA_dom_sf"/>
</dbReference>
<feature type="transmembrane region" description="Helical" evidence="4">
    <location>
        <begin position="1022"/>
        <end position="1041"/>
    </location>
</feature>
<name>A0A2N1J8I5_9BASI</name>
<evidence type="ECO:0000256" key="2">
    <source>
        <dbReference type="ARBA" id="ARBA00023136"/>
    </source>
</evidence>
<dbReference type="PROSITE" id="PS50006">
    <property type="entry name" value="FHA_DOMAIN"/>
    <property type="match status" value="1"/>
</dbReference>
<dbReference type="PANTHER" id="PTHR15715:SF37">
    <property type="entry name" value="LD47843P"/>
    <property type="match status" value="1"/>
</dbReference>
<dbReference type="SUPFAM" id="SSF49879">
    <property type="entry name" value="SMAD/FHA domain"/>
    <property type="match status" value="1"/>
</dbReference>
<comment type="subcellular location">
    <subcellularLocation>
        <location evidence="1">Membrane</location>
    </subcellularLocation>
</comment>
<evidence type="ECO:0000256" key="1">
    <source>
        <dbReference type="ARBA" id="ARBA00004370"/>
    </source>
</evidence>
<organism evidence="6 7">
    <name type="scientific">Malassezia vespertilionis</name>
    <dbReference type="NCBI Taxonomy" id="2020962"/>
    <lineage>
        <taxon>Eukaryota</taxon>
        <taxon>Fungi</taxon>
        <taxon>Dikarya</taxon>
        <taxon>Basidiomycota</taxon>
        <taxon>Ustilaginomycotina</taxon>
        <taxon>Malasseziomycetes</taxon>
        <taxon>Malasseziales</taxon>
        <taxon>Malasseziaceae</taxon>
        <taxon>Malassezia</taxon>
    </lineage>
</organism>
<dbReference type="Gene3D" id="2.40.160.50">
    <property type="entry name" value="membrane protein fhac: a member of the omp85/tpsb transporter family"/>
    <property type="match status" value="1"/>
</dbReference>
<reference evidence="6 7" key="1">
    <citation type="submission" date="2017-10" db="EMBL/GenBank/DDBJ databases">
        <title>A novel species of cold-tolerant Malassezia isolated from bats.</title>
        <authorList>
            <person name="Lorch J.M."/>
            <person name="Palmer J.M."/>
            <person name="Vanderwolf K.J."/>
            <person name="Schmidt K.Z."/>
            <person name="Verant M.L."/>
            <person name="Weller T.J."/>
            <person name="Blehert D.S."/>
        </authorList>
    </citation>
    <scope>NUCLEOTIDE SEQUENCE [LARGE SCALE GENOMIC DNA]</scope>
    <source>
        <strain evidence="6 7">NWHC:44797-103</strain>
    </source>
</reference>
<protein>
    <recommendedName>
        <fullName evidence="5">FHA domain-containing protein</fullName>
    </recommendedName>
</protein>
<dbReference type="Gene3D" id="2.60.200.20">
    <property type="match status" value="1"/>
</dbReference>
<dbReference type="PANTHER" id="PTHR15715">
    <property type="entry name" value="CENTROSOMAL PROTEIN OF 170 KDA"/>
    <property type="match status" value="1"/>
</dbReference>
<dbReference type="Proteomes" id="UP000232875">
    <property type="component" value="Unassembled WGS sequence"/>
</dbReference>
<proteinExistence type="predicted"/>
<dbReference type="Pfam" id="PF00498">
    <property type="entry name" value="FHA"/>
    <property type="match status" value="1"/>
</dbReference>
<keyword evidence="4" id="KW-1133">Transmembrane helix</keyword>
<dbReference type="GO" id="GO:0019867">
    <property type="term" value="C:outer membrane"/>
    <property type="evidence" value="ECO:0007669"/>
    <property type="project" value="InterPro"/>
</dbReference>
<keyword evidence="2 4" id="KW-0472">Membrane</keyword>
<evidence type="ECO:0000313" key="6">
    <source>
        <dbReference type="EMBL" id="PKI82854.1"/>
    </source>
</evidence>
<sequence length="1043" mass="115037">MTATDVLSDAATPLIAEAQQIAKTAHLRDAESEQDEAAPEPKEHNLVRAMQHVQQPWLAVEAVPTLRLGAVRLSGLRDMRPGFLRTLFHPYVDASVPDTFWARLWYGDRLDYAVPGQPTTFTSLLEGAASLSRDLSRLELVKGIDVALEPSKVSTAHPGEDVDIVLRAKQSGRFFLKTNTSVGQSEGTASIQGKIRNMFGGAESLEGSATLGTRTRHAYNLLFATPVLANPDLWANVSVLSQHRDLTSYLSANEGKHMARTALMWIPFPGMRHEIAYEASQRHFHHFLPSASVAVRRLAKPTLKSSITYMAEHDTRDDPFMTTTGSYFKTLLEYAGLGGDTSFLKGECEYGISRTFGQGWAWSYGMRGGCMHSLDEKPVCLSDRFMLGGPTDVRMFRLNSLGPKQKYDALGGTAFWAMGLGLAAPPPFLQDWPLKLHAFANMGQLAQTPRNKPLSFSELWQPSASAGVGLFFQQGPIRLELNFGLPIVARHLDGTRKGFQFGIGLDFLMADRGPAKPYNNMFAKYSSGGAVAPSGKSEPAQDSLVYPALHLYPLNDTFASKQINLGTSGPQNRIKIGRYSNAKSVPNPLNGYFDSKVLSRAHAEVWYEEGKVYIKDVKSSNGTFVNGTRLSPESQESEPYELHGDDVVDFGIDILTDDNKDILHHRVACRVFLVVTPEDALKLRSDFTSLYRGGVHGGTLGNAGICPGAEGGLRRGKPGVNFDHVIFRLQNELQKSKMVGTELSSLSNTIQNIYETLGGGVAQTQTAPYQHLVPAREGQSNDAQHHRSSQQHAARAVDEVAIASLETQLNSTHAILSSHVERVKSLESTLAAYESIKDEVAVLRQQLDSTKRDLQVPIPPARDDPGWLAFGLPQRVCAVQAEDARSDTSMDTIVGEQPAAIADTHKSTSDDGPLLERIMKIEAHLLEALAEGEQKDIAHMESTPSAVDALQKRVGQLEDSTRNTVSEDTKFTELKLILERRLEEQARAFQEEREQMRREMDTLRATGSSHDKKAFEQRQHGWLLLFACGLLFTPIYLKYLFKK</sequence>